<organism evidence="2 3">
    <name type="scientific">Mariniflexile fucanivorans</name>
    <dbReference type="NCBI Taxonomy" id="264023"/>
    <lineage>
        <taxon>Bacteria</taxon>
        <taxon>Pseudomonadati</taxon>
        <taxon>Bacteroidota</taxon>
        <taxon>Flavobacteriia</taxon>
        <taxon>Flavobacteriales</taxon>
        <taxon>Flavobacteriaceae</taxon>
        <taxon>Mariniflexile</taxon>
    </lineage>
</organism>
<dbReference type="EMBL" id="SLUP01000002">
    <property type="protein sequence ID" value="TCL67516.1"/>
    <property type="molecule type" value="Genomic_DNA"/>
</dbReference>
<protein>
    <submittedName>
        <fullName evidence="2">Uncharacterized protein</fullName>
    </submittedName>
</protein>
<name>A0A4R1RMT8_9FLAO</name>
<dbReference type="Proteomes" id="UP000295455">
    <property type="component" value="Unassembled WGS sequence"/>
</dbReference>
<proteinExistence type="predicted"/>
<evidence type="ECO:0000313" key="2">
    <source>
        <dbReference type="EMBL" id="TCL67516.1"/>
    </source>
</evidence>
<keyword evidence="1" id="KW-0812">Transmembrane</keyword>
<feature type="transmembrane region" description="Helical" evidence="1">
    <location>
        <begin position="7"/>
        <end position="27"/>
    </location>
</feature>
<sequence length="146" mass="17391">MTLKNKILLNKFLLPSILLIILIIYVLRQNSLALGFVIYYIILWLIVSLIIIYKSKNYLIEYNIKANQLKIKYYPGINKTAEKIIQIDKIVSNKLETRIFDFEFDVLSIKYIDEQDLYNLLDLRINNKEDWIDMLSSIKNKTNINR</sequence>
<evidence type="ECO:0000313" key="3">
    <source>
        <dbReference type="Proteomes" id="UP000295455"/>
    </source>
</evidence>
<keyword evidence="3" id="KW-1185">Reference proteome</keyword>
<gene>
    <name evidence="2" type="ORF">EV196_10272</name>
</gene>
<comment type="caution">
    <text evidence="2">The sequence shown here is derived from an EMBL/GenBank/DDBJ whole genome shotgun (WGS) entry which is preliminary data.</text>
</comment>
<keyword evidence="1" id="KW-0472">Membrane</keyword>
<dbReference type="AlphaFoldDB" id="A0A4R1RMT8"/>
<feature type="transmembrane region" description="Helical" evidence="1">
    <location>
        <begin position="33"/>
        <end position="53"/>
    </location>
</feature>
<accession>A0A4R1RMT8</accession>
<reference evidence="2 3" key="1">
    <citation type="submission" date="2019-03" db="EMBL/GenBank/DDBJ databases">
        <title>Genomic Encyclopedia of Type Strains, Phase IV (KMG-IV): sequencing the most valuable type-strain genomes for metagenomic binning, comparative biology and taxonomic classification.</title>
        <authorList>
            <person name="Goeker M."/>
        </authorList>
    </citation>
    <scope>NUCLEOTIDE SEQUENCE [LARGE SCALE GENOMIC DNA]</scope>
    <source>
        <strain evidence="2 3">DSM 18792</strain>
    </source>
</reference>
<evidence type="ECO:0000256" key="1">
    <source>
        <dbReference type="SAM" id="Phobius"/>
    </source>
</evidence>
<keyword evidence="1" id="KW-1133">Transmembrane helix</keyword>